<dbReference type="RefSeq" id="WP_003471950.1">
    <property type="nucleotide sequence ID" value="NZ_APML01000055.1"/>
</dbReference>
<dbReference type="Proteomes" id="UP000012283">
    <property type="component" value="Unassembled WGS sequence"/>
</dbReference>
<comment type="caution">
    <text evidence="2">The sequence shown here is derived from an EMBL/GenBank/DDBJ whole genome shotgun (WGS) entry which is preliminary data.</text>
</comment>
<dbReference type="InterPro" id="IPR019649">
    <property type="entry name" value="DUF2512"/>
</dbReference>
<evidence type="ECO:0008006" key="4">
    <source>
        <dbReference type="Google" id="ProtNLM"/>
    </source>
</evidence>
<keyword evidence="1" id="KW-0472">Membrane</keyword>
<feature type="transmembrane region" description="Helical" evidence="1">
    <location>
        <begin position="87"/>
        <end position="110"/>
    </location>
</feature>
<dbReference type="STRING" id="1308866.J416_11897"/>
<protein>
    <recommendedName>
        <fullName evidence="4">Integral inner membrane protein</fullName>
    </recommendedName>
</protein>
<evidence type="ECO:0000313" key="3">
    <source>
        <dbReference type="Proteomes" id="UP000012283"/>
    </source>
</evidence>
<organism evidence="2 3">
    <name type="scientific">Gracilibacillus halophilus YIM-C55.5</name>
    <dbReference type="NCBI Taxonomy" id="1308866"/>
    <lineage>
        <taxon>Bacteria</taxon>
        <taxon>Bacillati</taxon>
        <taxon>Bacillota</taxon>
        <taxon>Bacilli</taxon>
        <taxon>Bacillales</taxon>
        <taxon>Bacillaceae</taxon>
        <taxon>Gracilibacillus</taxon>
    </lineage>
</organism>
<gene>
    <name evidence="2" type="ORF">J416_11897</name>
</gene>
<reference evidence="2 3" key="1">
    <citation type="submission" date="2013-03" db="EMBL/GenBank/DDBJ databases">
        <title>Draft genome sequence of Gracibacillus halophilus YIM-C55.5, a moderately halophilic and thermophilic organism from the Xiaochaidamu salt lake.</title>
        <authorList>
            <person name="Sugumar T."/>
            <person name="Polireddy D.R."/>
            <person name="Antony A."/>
            <person name="Madhava Y.R."/>
            <person name="Sivakumar N."/>
        </authorList>
    </citation>
    <scope>NUCLEOTIDE SEQUENCE [LARGE SCALE GENOMIC DNA]</scope>
    <source>
        <strain evidence="2 3">YIM-C55.5</strain>
    </source>
</reference>
<feature type="transmembrane region" description="Helical" evidence="1">
    <location>
        <begin position="7"/>
        <end position="27"/>
    </location>
</feature>
<dbReference type="eggNOG" id="ENOG5032RTC">
    <property type="taxonomic scope" value="Bacteria"/>
</dbReference>
<proteinExistence type="predicted"/>
<dbReference type="OrthoDB" id="2111682at2"/>
<evidence type="ECO:0000313" key="2">
    <source>
        <dbReference type="EMBL" id="ENH96205.1"/>
    </source>
</evidence>
<keyword evidence="3" id="KW-1185">Reference proteome</keyword>
<accession>N4WNZ0</accession>
<name>N4WNZ0_9BACI</name>
<dbReference type="AlphaFoldDB" id="N4WNZ0"/>
<dbReference type="Pfam" id="PF10710">
    <property type="entry name" value="DUF2512"/>
    <property type="match status" value="1"/>
</dbReference>
<keyword evidence="1" id="KW-1133">Transmembrane helix</keyword>
<dbReference type="EMBL" id="APML01000055">
    <property type="protein sequence ID" value="ENH96205.1"/>
    <property type="molecule type" value="Genomic_DNA"/>
</dbReference>
<feature type="transmembrane region" description="Helical" evidence="1">
    <location>
        <begin position="33"/>
        <end position="53"/>
    </location>
</feature>
<dbReference type="PATRIC" id="fig|1308866.3.peg.2406"/>
<keyword evidence="1" id="KW-0812">Transmembrane</keyword>
<evidence type="ECO:0000256" key="1">
    <source>
        <dbReference type="SAM" id="Phobius"/>
    </source>
</evidence>
<feature type="transmembrane region" description="Helical" evidence="1">
    <location>
        <begin position="60"/>
        <end position="81"/>
    </location>
</feature>
<sequence>MKHVKAFSLKLLIATIAISQIFGTIYGASLGDLIIIIGITTVASYLIGDLIILRFTSNSIASILDFGLSMFLLWILGISFFGGDIPIVRLSAFTAFFIALTEPLIHRILIMYDNPNDKIRPGAELTTELSEEIKPNQENKK</sequence>